<dbReference type="InterPro" id="IPR050882">
    <property type="entry name" value="Prepilin_peptidase/N-MTase"/>
</dbReference>
<dbReference type="Pfam" id="PF01478">
    <property type="entry name" value="Peptidase_A24"/>
    <property type="match status" value="1"/>
</dbReference>
<keyword evidence="3" id="KW-0812">Transmembrane</keyword>
<dbReference type="PANTHER" id="PTHR30487">
    <property type="entry name" value="TYPE 4 PREPILIN-LIKE PROTEINS LEADER PEPTIDE-PROCESSING ENZYME"/>
    <property type="match status" value="1"/>
</dbReference>
<dbReference type="PRINTS" id="PR00864">
    <property type="entry name" value="PREPILNPTASE"/>
</dbReference>
<keyword evidence="3" id="KW-0472">Membrane</keyword>
<dbReference type="InterPro" id="IPR014032">
    <property type="entry name" value="Peptidase_A24A_bac"/>
</dbReference>
<dbReference type="Proteomes" id="UP001165136">
    <property type="component" value="Unassembled WGS sequence"/>
</dbReference>
<gene>
    <name evidence="5" type="ORF">Atai01_23140</name>
</gene>
<feature type="transmembrane region" description="Helical" evidence="3">
    <location>
        <begin position="147"/>
        <end position="173"/>
    </location>
</feature>
<dbReference type="GO" id="GO:0005886">
    <property type="term" value="C:plasma membrane"/>
    <property type="evidence" value="ECO:0007669"/>
    <property type="project" value="TreeGrafter"/>
</dbReference>
<evidence type="ECO:0000313" key="6">
    <source>
        <dbReference type="Proteomes" id="UP001165136"/>
    </source>
</evidence>
<dbReference type="AlphaFoldDB" id="A0A9W6R190"/>
<evidence type="ECO:0000313" key="5">
    <source>
        <dbReference type="EMBL" id="GLY65695.1"/>
    </source>
</evidence>
<dbReference type="GO" id="GO:0006465">
    <property type="term" value="P:signal peptide processing"/>
    <property type="evidence" value="ECO:0007669"/>
    <property type="project" value="TreeGrafter"/>
</dbReference>
<comment type="caution">
    <text evidence="5">The sequence shown here is derived from an EMBL/GenBank/DDBJ whole genome shotgun (WGS) entry which is preliminary data.</text>
</comment>
<dbReference type="InterPro" id="IPR000045">
    <property type="entry name" value="Prepilin_IV_endopep_pep"/>
</dbReference>
<comment type="similarity">
    <text evidence="1 2">Belongs to the peptidase A24 family.</text>
</comment>
<accession>A0A9W6R190</accession>
<feature type="transmembrane region" description="Helical" evidence="3">
    <location>
        <begin position="90"/>
        <end position="108"/>
    </location>
</feature>
<keyword evidence="6" id="KW-1185">Reference proteome</keyword>
<dbReference type="Gene3D" id="1.20.120.1220">
    <property type="match status" value="1"/>
</dbReference>
<dbReference type="RefSeq" id="WP_285486796.1">
    <property type="nucleotide sequence ID" value="NZ_BSTI01000004.1"/>
</dbReference>
<evidence type="ECO:0000256" key="2">
    <source>
        <dbReference type="RuleBase" id="RU003793"/>
    </source>
</evidence>
<dbReference type="PANTHER" id="PTHR30487:SF0">
    <property type="entry name" value="PREPILIN LEADER PEPTIDASE_N-METHYLTRANSFERASE-RELATED"/>
    <property type="match status" value="1"/>
</dbReference>
<dbReference type="EMBL" id="BSTI01000004">
    <property type="protein sequence ID" value="GLY65695.1"/>
    <property type="molecule type" value="Genomic_DNA"/>
</dbReference>
<organism evidence="5 6">
    <name type="scientific">Amycolatopsis taiwanensis</name>
    <dbReference type="NCBI Taxonomy" id="342230"/>
    <lineage>
        <taxon>Bacteria</taxon>
        <taxon>Bacillati</taxon>
        <taxon>Actinomycetota</taxon>
        <taxon>Actinomycetes</taxon>
        <taxon>Pseudonocardiales</taxon>
        <taxon>Pseudonocardiaceae</taxon>
        <taxon>Amycolatopsis</taxon>
    </lineage>
</organism>
<keyword evidence="3" id="KW-1133">Transmembrane helix</keyword>
<evidence type="ECO:0000256" key="3">
    <source>
        <dbReference type="SAM" id="Phobius"/>
    </source>
</evidence>
<feature type="transmembrane region" description="Helical" evidence="3">
    <location>
        <begin position="36"/>
        <end position="55"/>
    </location>
</feature>
<dbReference type="GO" id="GO:0004190">
    <property type="term" value="F:aspartic-type endopeptidase activity"/>
    <property type="evidence" value="ECO:0007669"/>
    <property type="project" value="InterPro"/>
</dbReference>
<name>A0A9W6R190_9PSEU</name>
<protein>
    <recommendedName>
        <fullName evidence="4">Prepilin type IV endopeptidase peptidase domain-containing protein</fullName>
    </recommendedName>
</protein>
<feature type="domain" description="Prepilin type IV endopeptidase peptidase" evidence="4">
    <location>
        <begin position="68"/>
        <end position="175"/>
    </location>
</feature>
<feature type="transmembrane region" description="Helical" evidence="3">
    <location>
        <begin position="61"/>
        <end position="78"/>
    </location>
</feature>
<proteinExistence type="inferred from homology"/>
<feature type="transmembrane region" description="Helical" evidence="3">
    <location>
        <begin position="6"/>
        <end position="24"/>
    </location>
</feature>
<sequence>MNEELLIIFAIVGAGVGALGWRVLRRARSPAPVPAAPVVAATGALSAVVGWRWLAGAWPSWWLPVPLVLTGLAVPLAVADLRHRRLPDVLTLPAYPLLGVAVVVSALSGPGSGLAVRALLAGLVFGGCHLLVHVLSRRSIGAGDVKLSGALGMAVGAVGWPAVFVGAAVAAVITVLLSTRPRWRDGVPHGPGLLGAAWLVTVFPGAGSEVIRWT</sequence>
<feature type="transmembrane region" description="Helical" evidence="3">
    <location>
        <begin position="193"/>
        <end position="211"/>
    </location>
</feature>
<feature type="transmembrane region" description="Helical" evidence="3">
    <location>
        <begin position="114"/>
        <end position="135"/>
    </location>
</feature>
<reference evidence="5" key="1">
    <citation type="submission" date="2023-03" db="EMBL/GenBank/DDBJ databases">
        <title>Amycolatopsis taiwanensis NBRC 103393.</title>
        <authorList>
            <person name="Ichikawa N."/>
            <person name="Sato H."/>
            <person name="Tonouchi N."/>
        </authorList>
    </citation>
    <scope>NUCLEOTIDE SEQUENCE</scope>
    <source>
        <strain evidence="5">NBRC 103393</strain>
    </source>
</reference>
<evidence type="ECO:0000259" key="4">
    <source>
        <dbReference type="Pfam" id="PF01478"/>
    </source>
</evidence>
<evidence type="ECO:0000256" key="1">
    <source>
        <dbReference type="ARBA" id="ARBA00005801"/>
    </source>
</evidence>